<dbReference type="OrthoDB" id="9804920at2"/>
<gene>
    <name evidence="1" type="ORF">ATHL_03633</name>
    <name evidence="2" type="ORF">ATHL_03642</name>
</gene>
<organism evidence="1 3">
    <name type="scientific">Anaerolinea thermolimosa</name>
    <dbReference type="NCBI Taxonomy" id="229919"/>
    <lineage>
        <taxon>Bacteria</taxon>
        <taxon>Bacillati</taxon>
        <taxon>Chloroflexota</taxon>
        <taxon>Anaerolineae</taxon>
        <taxon>Anaerolineales</taxon>
        <taxon>Anaerolineaceae</taxon>
        <taxon>Anaerolinea</taxon>
    </lineage>
</organism>
<dbReference type="PROSITE" id="PS51365">
    <property type="entry name" value="RENAL_DIPEPTIDASE_2"/>
    <property type="match status" value="1"/>
</dbReference>
<protein>
    <submittedName>
        <fullName evidence="1">Zn-dependent dipeptidase, microsomal dipeptidase homolog</fullName>
    </submittedName>
</protein>
<dbReference type="Gene3D" id="3.20.20.140">
    <property type="entry name" value="Metal-dependent hydrolases"/>
    <property type="match status" value="1"/>
</dbReference>
<dbReference type="Pfam" id="PF01244">
    <property type="entry name" value="Peptidase_M19"/>
    <property type="match status" value="1"/>
</dbReference>
<dbReference type="InterPro" id="IPR008257">
    <property type="entry name" value="Pept_M19"/>
</dbReference>
<dbReference type="GO" id="GO:0006508">
    <property type="term" value="P:proteolysis"/>
    <property type="evidence" value="ECO:0007669"/>
    <property type="project" value="InterPro"/>
</dbReference>
<dbReference type="EMBL" id="DF967968">
    <property type="protein sequence ID" value="GAP08725.1"/>
    <property type="molecule type" value="Genomic_DNA"/>
</dbReference>
<reference evidence="3" key="2">
    <citation type="submission" date="2015-07" db="EMBL/GenBank/DDBJ databases">
        <title>Draft Genome Sequences of Anaerolinea thermolimosa IMO-1, Bellilinea caldifistulae GOMI-1, Leptolinea tardivitalis YMTK-2, Levilinea saccharolytica KIBI-1,Longilinea arvoryzae KOME-1, Previously Described as Members of the Anaerolineaceae (Chloroflexi).</title>
        <authorList>
            <person name="Sekiguchi Y."/>
            <person name="Ohashi A."/>
            <person name="Matsuura N."/>
            <person name="Tourlousse M.D."/>
        </authorList>
    </citation>
    <scope>NUCLEOTIDE SEQUENCE [LARGE SCALE GENOMIC DNA]</scope>
    <source>
        <strain evidence="3">IMO-1</strain>
    </source>
</reference>
<dbReference type="PANTHER" id="PTHR10443">
    <property type="entry name" value="MICROSOMAL DIPEPTIDASE"/>
    <property type="match status" value="1"/>
</dbReference>
<reference evidence="1" key="1">
    <citation type="journal article" date="2015" name="Genome Announc.">
        <title>Draft Genome Sequences of Anaerolinea thermolimosa IMO-1, Bellilinea caldifistulae GOMI-1, Leptolinea tardivitalis YMTK-2, Levilinea saccharolytica KIBI-1, Longilinea arvoryzae KOME-1, Previously Described as Members of the Class Anaerolineae (Chloroflexi).</title>
        <authorList>
            <person name="Matsuura N."/>
            <person name="Tourlousse M.D."/>
            <person name="Ohashi A."/>
            <person name="Hugenholtz P."/>
            <person name="Sekiguchi Y."/>
        </authorList>
    </citation>
    <scope>NUCLEOTIDE SEQUENCE</scope>
    <source>
        <strain evidence="1">IMO-1</strain>
    </source>
</reference>
<accession>A0A7U9KMR7</accession>
<evidence type="ECO:0000313" key="2">
    <source>
        <dbReference type="EMBL" id="GAP08734.1"/>
    </source>
</evidence>
<dbReference type="GO" id="GO:0070573">
    <property type="term" value="F:metallodipeptidase activity"/>
    <property type="evidence" value="ECO:0007669"/>
    <property type="project" value="InterPro"/>
</dbReference>
<dbReference type="SUPFAM" id="SSF51556">
    <property type="entry name" value="Metallo-dependent hydrolases"/>
    <property type="match status" value="1"/>
</dbReference>
<evidence type="ECO:0000313" key="1">
    <source>
        <dbReference type="EMBL" id="GAP08725.1"/>
    </source>
</evidence>
<dbReference type="InterPro" id="IPR032466">
    <property type="entry name" value="Metal_Hydrolase"/>
</dbReference>
<proteinExistence type="predicted"/>
<dbReference type="EMBL" id="DF967968">
    <property type="protein sequence ID" value="GAP08734.1"/>
    <property type="molecule type" value="Genomic_DNA"/>
</dbReference>
<name>A0A7U9KMR7_9CHLR</name>
<keyword evidence="3" id="KW-1185">Reference proteome</keyword>
<dbReference type="RefSeq" id="WP_062196534.1">
    <property type="nucleotide sequence ID" value="NZ_DF967968.1"/>
</dbReference>
<dbReference type="Proteomes" id="UP000253922">
    <property type="component" value="Unassembled WGS sequence"/>
</dbReference>
<dbReference type="AlphaFoldDB" id="A0A7U9KMR7"/>
<evidence type="ECO:0000313" key="3">
    <source>
        <dbReference type="Proteomes" id="UP000253922"/>
    </source>
</evidence>
<sequence>MSFPVIDAHEDLAYNALTFGRDYLQSAIETRRREQDSAIPQRNGHCMLGWPEYQQGQVALVIATLFIAAHGTVDDWESQTYRSSAEARLLWEKQIAYYQRLCGDFPDRFRWVCDRQTLREHFARWKTQPATLPDENTASSDGWGRTHPVGLTLLMENAEGLHTPAELEEWRERGVRLVGPVWAPHGERFCGGSQSRAGFTREGYELLEVMAGLGLILDISHMNERSALQALDRYEGPVAATHANCRALLRVSDNERHFSDRVIRQLIERDGVMGVSPFARWLRPGWSPSDDPAQTTFSHLVAHIDHVCQIAGDARHVGLGTDFDGGWGWPAVPQGMNTIADLQKLPACLAEAGYATEDIAAVMGENWAHFLERNLAET</sequence>
<dbReference type="PANTHER" id="PTHR10443:SF12">
    <property type="entry name" value="DIPEPTIDASE"/>
    <property type="match status" value="1"/>
</dbReference>